<accession>A0A6N6RHH5</accession>
<dbReference type="InterPro" id="IPR045057">
    <property type="entry name" value="Gcn5-rel_NAT"/>
</dbReference>
<dbReference type="AlphaFoldDB" id="A0A6N6RHH5"/>
<evidence type="ECO:0000259" key="1">
    <source>
        <dbReference type="PROSITE" id="PS51186"/>
    </source>
</evidence>
<dbReference type="Proteomes" id="UP000468650">
    <property type="component" value="Unassembled WGS sequence"/>
</dbReference>
<feature type="domain" description="N-acetyltransferase" evidence="1">
    <location>
        <begin position="1"/>
        <end position="91"/>
    </location>
</feature>
<sequence>MKEEHHEKGGRWYVEEDGKTIAEMTYINSGATRFIIDHTEVDESLRGQGVGYKMVGKAVERAREHKLKILPLCPFAKSVFDKKTEYADVLF</sequence>
<dbReference type="PANTHER" id="PTHR31435">
    <property type="entry name" value="PROTEIN NATD1"/>
    <property type="match status" value="1"/>
</dbReference>
<keyword evidence="3" id="KW-0808">Transferase</keyword>
<dbReference type="PROSITE" id="PS51729">
    <property type="entry name" value="GNAT_YJDJ"/>
    <property type="match status" value="1"/>
</dbReference>
<dbReference type="Gene3D" id="3.40.630.30">
    <property type="match status" value="1"/>
</dbReference>
<dbReference type="Pfam" id="PF14542">
    <property type="entry name" value="Acetyltransf_CG"/>
    <property type="match status" value="1"/>
</dbReference>
<dbReference type="InterPro" id="IPR016181">
    <property type="entry name" value="Acyl_CoA_acyltransferase"/>
</dbReference>
<evidence type="ECO:0000313" key="4">
    <source>
        <dbReference type="Proteomes" id="UP000468650"/>
    </source>
</evidence>
<dbReference type="OrthoDB" id="1120671at2"/>
<evidence type="ECO:0000259" key="2">
    <source>
        <dbReference type="PROSITE" id="PS51729"/>
    </source>
</evidence>
<dbReference type="InterPro" id="IPR031165">
    <property type="entry name" value="GNAT_YJDJ"/>
</dbReference>
<organism evidence="3 4">
    <name type="scientific">Phaeocystidibacter luteus</name>
    <dbReference type="NCBI Taxonomy" id="911197"/>
    <lineage>
        <taxon>Bacteria</taxon>
        <taxon>Pseudomonadati</taxon>
        <taxon>Bacteroidota</taxon>
        <taxon>Flavobacteriia</taxon>
        <taxon>Flavobacteriales</taxon>
        <taxon>Phaeocystidibacteraceae</taxon>
        <taxon>Phaeocystidibacter</taxon>
    </lineage>
</organism>
<keyword evidence="4" id="KW-1185">Reference proteome</keyword>
<dbReference type="GO" id="GO:0016747">
    <property type="term" value="F:acyltransferase activity, transferring groups other than amino-acyl groups"/>
    <property type="evidence" value="ECO:0007669"/>
    <property type="project" value="InterPro"/>
</dbReference>
<evidence type="ECO:0000313" key="3">
    <source>
        <dbReference type="EMBL" id="KAB2813816.1"/>
    </source>
</evidence>
<dbReference type="EMBL" id="WBVO01000003">
    <property type="protein sequence ID" value="KAB2813816.1"/>
    <property type="molecule type" value="Genomic_DNA"/>
</dbReference>
<proteinExistence type="predicted"/>
<protein>
    <submittedName>
        <fullName evidence="3">N-acetyltransferase</fullName>
    </submittedName>
</protein>
<comment type="caution">
    <text evidence="3">The sequence shown here is derived from an EMBL/GenBank/DDBJ whole genome shotgun (WGS) entry which is preliminary data.</text>
</comment>
<dbReference type="SUPFAM" id="SSF55729">
    <property type="entry name" value="Acyl-CoA N-acyltransferases (Nat)"/>
    <property type="match status" value="1"/>
</dbReference>
<reference evidence="3 4" key="1">
    <citation type="submission" date="2019-09" db="EMBL/GenBank/DDBJ databases">
        <title>Genomes of family Cryomorphaceae.</title>
        <authorList>
            <person name="Bowman J.P."/>
        </authorList>
    </citation>
    <scope>NUCLEOTIDE SEQUENCE [LARGE SCALE GENOMIC DNA]</scope>
    <source>
        <strain evidence="3 4">LMG 25704</strain>
    </source>
</reference>
<gene>
    <name evidence="3" type="ORF">F8C67_06400</name>
</gene>
<dbReference type="PROSITE" id="PS51186">
    <property type="entry name" value="GNAT"/>
    <property type="match status" value="1"/>
</dbReference>
<name>A0A6N6RHH5_9FLAO</name>
<dbReference type="CDD" id="cd04301">
    <property type="entry name" value="NAT_SF"/>
    <property type="match status" value="1"/>
</dbReference>
<dbReference type="InterPro" id="IPR000182">
    <property type="entry name" value="GNAT_dom"/>
</dbReference>
<dbReference type="PANTHER" id="PTHR31435:SF10">
    <property type="entry name" value="BSR4717 PROTEIN"/>
    <property type="match status" value="1"/>
</dbReference>
<feature type="domain" description="N-acetyltransferase" evidence="2">
    <location>
        <begin position="4"/>
        <end position="91"/>
    </location>
</feature>